<dbReference type="EMBL" id="CAJNOK010005524">
    <property type="protein sequence ID" value="CAF0975825.1"/>
    <property type="molecule type" value="Genomic_DNA"/>
</dbReference>
<dbReference type="Pfam" id="PF00017">
    <property type="entry name" value="SH2"/>
    <property type="match status" value="2"/>
</dbReference>
<dbReference type="InterPro" id="IPR000719">
    <property type="entry name" value="Prot_kinase_dom"/>
</dbReference>
<dbReference type="InterPro" id="IPR011009">
    <property type="entry name" value="Kinase-like_dom_sf"/>
</dbReference>
<dbReference type="PROSITE" id="PS50001">
    <property type="entry name" value="SH2"/>
    <property type="match status" value="2"/>
</dbReference>
<evidence type="ECO:0000259" key="10">
    <source>
        <dbReference type="PROSITE" id="PS50001"/>
    </source>
</evidence>
<dbReference type="SMART" id="SM00055">
    <property type="entry name" value="FCH"/>
    <property type="match status" value="2"/>
</dbReference>
<evidence type="ECO:0000313" key="12">
    <source>
        <dbReference type="EMBL" id="CAF0975825.1"/>
    </source>
</evidence>
<evidence type="ECO:0000313" key="14">
    <source>
        <dbReference type="Proteomes" id="UP000677228"/>
    </source>
</evidence>
<dbReference type="InterPro" id="IPR027267">
    <property type="entry name" value="AH/BAR_dom_sf"/>
</dbReference>
<dbReference type="Gene3D" id="1.20.1270.60">
    <property type="entry name" value="Arfaptin homology (AH) domain/BAR domain"/>
    <property type="match status" value="1"/>
</dbReference>
<dbReference type="GO" id="GO:0005524">
    <property type="term" value="F:ATP binding"/>
    <property type="evidence" value="ECO:0007669"/>
    <property type="project" value="UniProtKB-UniRule"/>
</dbReference>
<dbReference type="EC" id="2.7.10.2" evidence="8"/>
<reference evidence="12" key="1">
    <citation type="submission" date="2021-02" db="EMBL/GenBank/DDBJ databases">
        <authorList>
            <person name="Nowell W R."/>
        </authorList>
    </citation>
    <scope>NUCLEOTIDE SEQUENCE</scope>
</reference>
<keyword evidence="6" id="KW-0727">SH2 domain</keyword>
<evidence type="ECO:0000256" key="4">
    <source>
        <dbReference type="ARBA" id="ARBA00022840"/>
    </source>
</evidence>
<dbReference type="SUPFAM" id="SSF55550">
    <property type="entry name" value="SH2 domain"/>
    <property type="match status" value="2"/>
</dbReference>
<dbReference type="SUPFAM" id="SSF103657">
    <property type="entry name" value="BAR/IMD domain-like"/>
    <property type="match status" value="2"/>
</dbReference>
<dbReference type="SUPFAM" id="SSF56112">
    <property type="entry name" value="Protein kinase-like (PK-like)"/>
    <property type="match status" value="2"/>
</dbReference>
<dbReference type="PROSITE" id="PS00107">
    <property type="entry name" value="PROTEIN_KINASE_ATP"/>
    <property type="match status" value="1"/>
</dbReference>
<dbReference type="InterPro" id="IPR017441">
    <property type="entry name" value="Protein_kinase_ATP_BS"/>
</dbReference>
<feature type="domain" description="SH2" evidence="10">
    <location>
        <begin position="1025"/>
        <end position="1121"/>
    </location>
</feature>
<keyword evidence="1 8" id="KW-0808">Transferase</keyword>
<accession>A0A8S2DQ45</accession>
<sequence length="1253" mass="145433">MSVRAYLNELPDQQVLYQFTENLQSDDAYRALSSFHMQEHKLLQEIRKMLEKRILLDLDYAHQLQELTASADNKIPWLQMHPISSASHDLFMQWSAMASLISTKAENFKRNIIDDHLKQLTEQKAHNDLTEAQSKYLIQAHAMTTATSKLRSIITNPKHSDEAKQQAKQKCHDVKKELHRIHNEYILKLKEANFADEQYVKSLKNFSVYHEDAQRILNNSWKKTLVTLADYTDSTRADYKAIISESHRIADTVEPKSCYFDFCIKNSSAKRVIKPENFNDTLIKTAGVDDLHENRIAADILTVEDLNNSSYAIHKDIFVHEQKIGNLQTKSGWQREVRFLLEEALRESGFVDAQTPDDCVTFPPIGLTNKLEDQPYFHGIIPRADAINELKNKGDFLVRNNEQSQCVLSILWTRSNDPTDSLEDRHFVINFNDNRYSFSNANVSKPSVKELIDYYLHSKEQLKTDGTKLLRPVERPGFIIDNDEISRRDTLGTGNFGEVMKAEYRNRNVAVKILHAPSVQFKSRKQIQEERSKFIREALMLSKYDHKNIVKFIGIAAMKDPIMIVMELVEIEVCVCSDLAARNCLVDKGENVKVADFGLSRCLENNEEYFPPLKEMPVRWWAPELFSHAAYTHKCDVWSYGVAMWEIFTKAETPYKSLNNHQVIDYVQREEGYKLLCDVHEKEYNHLLEMLKIFEKRLTFDKTYAENLQKLTADADRLQWLQMNPISTACHSLILEWSGMATLISSRVEKFRKKITKNNLDKLCEQKLESRKFLENEKKKFENVRRKAQCDLADIQSKYLAQASKFKKLNENSKNSEETQQKTAELHRIHNEYILKLKEANFAEEQYINSLKSVLVYHEDAQKILNNSWKQVLMELAEYMDCTRSEFKDITSKSHNIVTDIVTDSCYDELCIKNNTFKCLSKREEVFNETLTKSGGADHLLANVLVVKPWTVDELRQSPYAVNKEDFLNRQEISSRQEKSKLIEDLCSFLEKAITDAGFPLSGDKILHTQCAVKTLSNKLEDQPYFHAVLPRGDAVQELTNTGDFLVRRNELDQIVLSMLWTNDRNPHLLEDRHFIINKIDNNFCFQEDSIVKPSVNELIEYYINSGLTLKNDGTRLLRPVRRRFIIDNDDVKGNEGLGIGHFGQVFKAQYKNMPVAVKVLNERTVDNRKEKNNFIREALMLSKYDHKNIVKFIGIAAMKDPIMIVMELVEKGSLSNYLENPQNDPSRNQLIKFCRDIARGMAYLEERNVIHR</sequence>
<evidence type="ECO:0000256" key="6">
    <source>
        <dbReference type="PROSITE-ProRule" id="PRU00191"/>
    </source>
</evidence>
<dbReference type="PANTHER" id="PTHR24418">
    <property type="entry name" value="TYROSINE-PROTEIN KINASE"/>
    <property type="match status" value="1"/>
</dbReference>
<dbReference type="InterPro" id="IPR000980">
    <property type="entry name" value="SH2"/>
</dbReference>
<keyword evidence="3 8" id="KW-0418">Kinase</keyword>
<dbReference type="InterPro" id="IPR001060">
    <property type="entry name" value="FCH_dom"/>
</dbReference>
<comment type="similarity">
    <text evidence="8">Belongs to the protein kinase superfamily. Tyr protein kinase family.</text>
</comment>
<dbReference type="Gene3D" id="3.30.505.10">
    <property type="entry name" value="SH2 domain"/>
    <property type="match status" value="2"/>
</dbReference>
<dbReference type="InterPro" id="IPR035849">
    <property type="entry name" value="Fes/Fps/Fer_SH2"/>
</dbReference>
<feature type="binding site" evidence="7">
    <location>
        <position position="1159"/>
    </location>
    <ligand>
        <name>ATP</name>
        <dbReference type="ChEBI" id="CHEBI:30616"/>
    </ligand>
</feature>
<feature type="domain" description="Protein kinase" evidence="11">
    <location>
        <begin position="485"/>
        <end position="721"/>
    </location>
</feature>
<dbReference type="Gene3D" id="1.10.510.10">
    <property type="entry name" value="Transferase(Phosphotransferase) domain 1"/>
    <property type="match status" value="2"/>
</dbReference>
<dbReference type="Pfam" id="PF07714">
    <property type="entry name" value="PK_Tyr_Ser-Thr"/>
    <property type="match status" value="3"/>
</dbReference>
<dbReference type="PRINTS" id="PR00109">
    <property type="entry name" value="TYRKINASE"/>
</dbReference>
<evidence type="ECO:0000259" key="11">
    <source>
        <dbReference type="PROSITE" id="PS50011"/>
    </source>
</evidence>
<comment type="catalytic activity">
    <reaction evidence="8">
        <text>L-tyrosyl-[protein] + ATP = O-phospho-L-tyrosyl-[protein] + ADP + H(+)</text>
        <dbReference type="Rhea" id="RHEA:10596"/>
        <dbReference type="Rhea" id="RHEA-COMP:10136"/>
        <dbReference type="Rhea" id="RHEA-COMP:20101"/>
        <dbReference type="ChEBI" id="CHEBI:15378"/>
        <dbReference type="ChEBI" id="CHEBI:30616"/>
        <dbReference type="ChEBI" id="CHEBI:46858"/>
        <dbReference type="ChEBI" id="CHEBI:61978"/>
        <dbReference type="ChEBI" id="CHEBI:456216"/>
        <dbReference type="EC" id="2.7.10.2"/>
    </reaction>
</comment>
<dbReference type="CDD" id="cd10361">
    <property type="entry name" value="SH2_Fps_family"/>
    <property type="match status" value="1"/>
</dbReference>
<dbReference type="GO" id="GO:0004715">
    <property type="term" value="F:non-membrane spanning protein tyrosine kinase activity"/>
    <property type="evidence" value="ECO:0007669"/>
    <property type="project" value="UniProtKB-EC"/>
</dbReference>
<dbReference type="InterPro" id="IPR036860">
    <property type="entry name" value="SH2_dom_sf"/>
</dbReference>
<dbReference type="Proteomes" id="UP000682733">
    <property type="component" value="Unassembled WGS sequence"/>
</dbReference>
<feature type="coiled-coil region" evidence="9">
    <location>
        <begin position="757"/>
        <end position="798"/>
    </location>
</feature>
<evidence type="ECO:0000256" key="2">
    <source>
        <dbReference type="ARBA" id="ARBA00022741"/>
    </source>
</evidence>
<dbReference type="InterPro" id="IPR001245">
    <property type="entry name" value="Ser-Thr/Tyr_kinase_cat_dom"/>
</dbReference>
<name>A0A8S2DQ45_9BILA</name>
<feature type="domain" description="Protein kinase" evidence="11">
    <location>
        <begin position="1132"/>
        <end position="1253"/>
    </location>
</feature>
<dbReference type="InterPro" id="IPR050198">
    <property type="entry name" value="Non-receptor_tyrosine_kinases"/>
</dbReference>
<dbReference type="PROSITE" id="PS50011">
    <property type="entry name" value="PROTEIN_KINASE_DOM"/>
    <property type="match status" value="2"/>
</dbReference>
<organism evidence="12 14">
    <name type="scientific">Didymodactylos carnosus</name>
    <dbReference type="NCBI Taxonomy" id="1234261"/>
    <lineage>
        <taxon>Eukaryota</taxon>
        <taxon>Metazoa</taxon>
        <taxon>Spiralia</taxon>
        <taxon>Gnathifera</taxon>
        <taxon>Rotifera</taxon>
        <taxon>Eurotatoria</taxon>
        <taxon>Bdelloidea</taxon>
        <taxon>Philodinida</taxon>
        <taxon>Philodinidae</taxon>
        <taxon>Didymodactylos</taxon>
    </lineage>
</organism>
<keyword evidence="2 7" id="KW-0547">Nucleotide-binding</keyword>
<comment type="caution">
    <text evidence="12">The sequence shown here is derived from an EMBL/GenBank/DDBJ whole genome shotgun (WGS) entry which is preliminary data.</text>
</comment>
<dbReference type="EMBL" id="CAJOBA010005530">
    <property type="protein sequence ID" value="CAF3746600.1"/>
    <property type="molecule type" value="Genomic_DNA"/>
</dbReference>
<gene>
    <name evidence="12" type="ORF">OVA965_LOCUS13323</name>
    <name evidence="13" type="ORF">TMI583_LOCUS13326</name>
</gene>
<dbReference type="SMART" id="SM00252">
    <property type="entry name" value="SH2"/>
    <property type="match status" value="2"/>
</dbReference>
<evidence type="ECO:0000256" key="9">
    <source>
        <dbReference type="SAM" id="Coils"/>
    </source>
</evidence>
<dbReference type="Gene3D" id="3.30.200.20">
    <property type="entry name" value="Phosphorylase Kinase, domain 1"/>
    <property type="match status" value="1"/>
</dbReference>
<protein>
    <recommendedName>
        <fullName evidence="8">Tyrosine-protein kinase</fullName>
        <ecNumber evidence="8">2.7.10.2</ecNumber>
    </recommendedName>
</protein>
<keyword evidence="5 8" id="KW-0829">Tyrosine-protein kinase</keyword>
<evidence type="ECO:0000256" key="1">
    <source>
        <dbReference type="ARBA" id="ARBA00022679"/>
    </source>
</evidence>
<keyword evidence="4 7" id="KW-0067">ATP-binding</keyword>
<feature type="domain" description="SH2" evidence="10">
    <location>
        <begin position="376"/>
        <end position="473"/>
    </location>
</feature>
<dbReference type="Proteomes" id="UP000677228">
    <property type="component" value="Unassembled WGS sequence"/>
</dbReference>
<dbReference type="AlphaFoldDB" id="A0A8S2DQ45"/>
<keyword evidence="9" id="KW-0175">Coiled coil</keyword>
<evidence type="ECO:0000313" key="13">
    <source>
        <dbReference type="EMBL" id="CAF3746600.1"/>
    </source>
</evidence>
<proteinExistence type="inferred from homology"/>
<evidence type="ECO:0000256" key="8">
    <source>
        <dbReference type="RuleBase" id="RU362096"/>
    </source>
</evidence>
<evidence type="ECO:0000256" key="5">
    <source>
        <dbReference type="ARBA" id="ARBA00023137"/>
    </source>
</evidence>
<evidence type="ECO:0000256" key="7">
    <source>
        <dbReference type="PROSITE-ProRule" id="PRU10141"/>
    </source>
</evidence>
<evidence type="ECO:0000256" key="3">
    <source>
        <dbReference type="ARBA" id="ARBA00022777"/>
    </source>
</evidence>